<evidence type="ECO:0000256" key="1">
    <source>
        <dbReference type="SAM" id="SignalP"/>
    </source>
</evidence>
<comment type="caution">
    <text evidence="2">The sequence shown here is derived from an EMBL/GenBank/DDBJ whole genome shotgun (WGS) entry which is preliminary data.</text>
</comment>
<dbReference type="EMBL" id="QRWP01000007">
    <property type="protein sequence ID" value="RGT32749.1"/>
    <property type="molecule type" value="Genomic_DNA"/>
</dbReference>
<reference evidence="2 3" key="1">
    <citation type="submission" date="2018-08" db="EMBL/GenBank/DDBJ databases">
        <title>A genome reference for cultivated species of the human gut microbiota.</title>
        <authorList>
            <person name="Zou Y."/>
            <person name="Xue W."/>
            <person name="Luo G."/>
        </authorList>
    </citation>
    <scope>NUCLEOTIDE SEQUENCE [LARGE SCALE GENOMIC DNA]</scope>
    <source>
        <strain evidence="2 3">AF19-1AC</strain>
    </source>
</reference>
<evidence type="ECO:0008006" key="4">
    <source>
        <dbReference type="Google" id="ProtNLM"/>
    </source>
</evidence>
<dbReference type="AlphaFoldDB" id="A0A412N4C4"/>
<sequence>MMVQKSIINKSVIFILLLAALSSCIDEIHTHGIDVSSISVRGMELMNTTHPGEADDNVVRSLRILSFERSTGNLTTNIRYNAWLGDIVHHAVSPGGYDFVFLANEPLHQDIVNTLNGIEKYADLDRIAYPAEYFSSEQIIPMIQELKNVTVLSGRKGIRLSDGTEFSVLELALDRLGVRVDVTVESADNFDETFNGIIFSNVPNSVPLTAGYSGPAIERTVIRAFTKNEDGNYFSDAVPVTEGANWAKKVNRIILPSSGLMEQDDKGKAVNFIIDMGDNYSPSCELKISKEPLDYRLPLNTKLDLTAIIKEPLEVNIKTSEWDYIANDWEIAGNRMLNVSHTEVSITDFNGARISFWSNMPVVRVLETVKVRSSNRQEDTNVVFNALASQSWNVNNDERFLYNPQTGAGYMDILLDWPNEIGEETYEITLMAAEDYDGKNKLLKTVTVHVKQEGKRFDFIANSEKYPWSQPYVGAFYKNNETGERVISGLRYTYWHQWTAKVPDAYKDFIVLSSTPSFDPGIGTALPGDPEKYPVIPNEYRGETGDFVHGKGRIYFRIGLKSRNTDIDKPRYGVVELTYEGNDDSGNFLTYKTKVYVRQGEAPDYLMRSGSSGSSFGRKFSPYNLTAKAYKNNPGSIAEWYGVDISNLGNEVAFVDYPTQAGAHFQWGLAKGHTRLANRAYHPTNKNVSSGWSIPDWPKFYTDSPPLWDPATGFKYKDSLEICPPGYYRPTDGPINKIATNSFGYDQVYQSEWRMSLFNEPMKGDGSPTTVYQPIDPTVKTELYVPKILNEVMYGFYADGFFDRRPIKTEAMIDGLDRANGTVTRYKGVALNSADAAYGGTLIVNSATDASLFFPSAGRRWHDDGSLEFAGETGYYWSSSVAPGWVGKDNEGNTIGTPYANIWTMEFNYVATQAKSVINQFAHSIRCVKR</sequence>
<keyword evidence="1" id="KW-0732">Signal</keyword>
<organism evidence="2 3">
    <name type="scientific">Bacteroides clarus</name>
    <dbReference type="NCBI Taxonomy" id="626929"/>
    <lineage>
        <taxon>Bacteria</taxon>
        <taxon>Pseudomonadati</taxon>
        <taxon>Bacteroidota</taxon>
        <taxon>Bacteroidia</taxon>
        <taxon>Bacteroidales</taxon>
        <taxon>Bacteroidaceae</taxon>
        <taxon>Bacteroides</taxon>
    </lineage>
</organism>
<name>A0A412N4C4_9BACE</name>
<feature type="signal peptide" evidence="1">
    <location>
        <begin position="1"/>
        <end position="25"/>
    </location>
</feature>
<dbReference type="PROSITE" id="PS51257">
    <property type="entry name" value="PROKAR_LIPOPROTEIN"/>
    <property type="match status" value="1"/>
</dbReference>
<evidence type="ECO:0000313" key="2">
    <source>
        <dbReference type="EMBL" id="RGT32749.1"/>
    </source>
</evidence>
<feature type="chain" id="PRO_5018981218" description="DUF4906 domain-containing protein" evidence="1">
    <location>
        <begin position="26"/>
        <end position="930"/>
    </location>
</feature>
<protein>
    <recommendedName>
        <fullName evidence="4">DUF4906 domain-containing protein</fullName>
    </recommendedName>
</protein>
<proteinExistence type="predicted"/>
<dbReference type="Proteomes" id="UP000285159">
    <property type="component" value="Unassembled WGS sequence"/>
</dbReference>
<gene>
    <name evidence="2" type="ORF">DWX38_09860</name>
</gene>
<accession>A0A412N4C4</accession>
<evidence type="ECO:0000313" key="3">
    <source>
        <dbReference type="Proteomes" id="UP000285159"/>
    </source>
</evidence>